<evidence type="ECO:0000256" key="12">
    <source>
        <dbReference type="PROSITE-ProRule" id="PRU00110"/>
    </source>
</evidence>
<dbReference type="SUPFAM" id="SSF47226">
    <property type="entry name" value="Histidine-containing phosphotransfer domain, HPT domain"/>
    <property type="match status" value="1"/>
</dbReference>
<evidence type="ECO:0000256" key="13">
    <source>
        <dbReference type="SAM" id="MobiDB-lite"/>
    </source>
</evidence>
<dbReference type="Pfam" id="PF01627">
    <property type="entry name" value="Hpt"/>
    <property type="match status" value="1"/>
</dbReference>
<evidence type="ECO:0000256" key="3">
    <source>
        <dbReference type="ARBA" id="ARBA00021495"/>
    </source>
</evidence>
<dbReference type="CDD" id="cd00731">
    <property type="entry name" value="CheA_reg"/>
    <property type="match status" value="1"/>
</dbReference>
<evidence type="ECO:0000256" key="4">
    <source>
        <dbReference type="ARBA" id="ARBA00022500"/>
    </source>
</evidence>
<keyword evidence="9" id="KW-0067">ATP-binding</keyword>
<dbReference type="InterPro" id="IPR005467">
    <property type="entry name" value="His_kinase_dom"/>
</dbReference>
<dbReference type="RefSeq" id="WP_265425340.1">
    <property type="nucleotide sequence ID" value="NZ_JAPFPW010000011.1"/>
</dbReference>
<feature type="region of interest" description="Disordered" evidence="13">
    <location>
        <begin position="130"/>
        <end position="150"/>
    </location>
</feature>
<evidence type="ECO:0000256" key="10">
    <source>
        <dbReference type="ARBA" id="ARBA00023012"/>
    </source>
</evidence>
<keyword evidence="4" id="KW-0145">Chemotaxis</keyword>
<organism evidence="17 18">
    <name type="scientific">Desulfobotulus pelophilus</name>
    <dbReference type="NCBI Taxonomy" id="2823377"/>
    <lineage>
        <taxon>Bacteria</taxon>
        <taxon>Pseudomonadati</taxon>
        <taxon>Thermodesulfobacteriota</taxon>
        <taxon>Desulfobacteria</taxon>
        <taxon>Desulfobacterales</taxon>
        <taxon>Desulfobacteraceae</taxon>
        <taxon>Desulfobotulus</taxon>
    </lineage>
</organism>
<sequence>MNQNGVPRHPDRLPSHLDMDLYADFLSVQPPVFAAMEEQILRAGQEEQALTELRRSFHTLKGEAGFFRLHTVESLCHAAEGTLESALFTSDMTSHFLDIQSWLKHAFDWYSGKNVTPPEDPSVLHKKLGESNLTTSPEGMQRNTSSGTRNRQVRENVLVEAERLDRLMDTIGELVIVETMVRQCPELQHIGTGALSAHLSQLTKLTRELQSLGLTLRMVPIRPLFMKMERMIQELGKNLGKEVSFQRHGEETELDRSLVEHLRDPLLHLVRNALDHGIESPDVRIKKNKPAKGCLTMEAFHSGGDIHIIIQDDGQGLDLESISRKAREKGLLSHREELQPQDLEKIIFHSGFSTASSLTEISGRGVGLDVVRDQITSLSGNIHLESKRDHGTRFHLRIPMTVAIIDGIVCRCGRQRYVIPTLCVLGSREVKPGDLARLPTGMSMIHFQDHLLPASSLEKLLQITENGSDTSFPIVMVVEAEGAQAGILVDEILGKQQIVVKPLGASFKKIQGIAGAAIMPDGSVGLILDPQGLIQATFRQSEKAPGQKALDRKVVPR</sequence>
<dbReference type="InterPro" id="IPR008207">
    <property type="entry name" value="Sig_transdc_His_kin_Hpt_dom"/>
</dbReference>
<dbReference type="CDD" id="cd00088">
    <property type="entry name" value="HPT"/>
    <property type="match status" value="1"/>
</dbReference>
<keyword evidence="10" id="KW-0902">Two-component regulatory system</keyword>
<evidence type="ECO:0000259" key="15">
    <source>
        <dbReference type="PROSITE" id="PS50851"/>
    </source>
</evidence>
<dbReference type="InterPro" id="IPR002545">
    <property type="entry name" value="CheW-lke_dom"/>
</dbReference>
<proteinExistence type="predicted"/>
<evidence type="ECO:0000256" key="7">
    <source>
        <dbReference type="ARBA" id="ARBA00022741"/>
    </source>
</evidence>
<gene>
    <name evidence="17" type="ORF">OOT00_10530</name>
</gene>
<keyword evidence="18" id="KW-1185">Reference proteome</keyword>
<evidence type="ECO:0000256" key="11">
    <source>
        <dbReference type="ARBA" id="ARBA00035100"/>
    </source>
</evidence>
<keyword evidence="8" id="KW-0418">Kinase</keyword>
<evidence type="ECO:0000313" key="18">
    <source>
        <dbReference type="Proteomes" id="UP001209681"/>
    </source>
</evidence>
<comment type="caution">
    <text evidence="17">The sequence shown here is derived from an EMBL/GenBank/DDBJ whole genome shotgun (WGS) entry which is preliminary data.</text>
</comment>
<keyword evidence="6" id="KW-0808">Transferase</keyword>
<dbReference type="Gene3D" id="1.20.120.160">
    <property type="entry name" value="HPT domain"/>
    <property type="match status" value="1"/>
</dbReference>
<dbReference type="PRINTS" id="PR00344">
    <property type="entry name" value="BCTRLSENSOR"/>
</dbReference>
<keyword evidence="5 12" id="KW-0597">Phosphoprotein</keyword>
<dbReference type="InterPro" id="IPR051315">
    <property type="entry name" value="Bact_Chemotaxis_CheA"/>
</dbReference>
<dbReference type="InterPro" id="IPR004105">
    <property type="entry name" value="CheA-like_dim"/>
</dbReference>
<dbReference type="Pfam" id="PF02895">
    <property type="entry name" value="H-kinase_dim"/>
    <property type="match status" value="1"/>
</dbReference>
<evidence type="ECO:0000256" key="1">
    <source>
        <dbReference type="ARBA" id="ARBA00000085"/>
    </source>
</evidence>
<feature type="domain" description="HPt" evidence="16">
    <location>
        <begin position="14"/>
        <end position="110"/>
    </location>
</feature>
<dbReference type="EMBL" id="JAPFPW010000011">
    <property type="protein sequence ID" value="MCW7754421.1"/>
    <property type="molecule type" value="Genomic_DNA"/>
</dbReference>
<dbReference type="Gene3D" id="2.30.30.40">
    <property type="entry name" value="SH3 Domains"/>
    <property type="match status" value="1"/>
</dbReference>
<dbReference type="Pfam" id="PF02518">
    <property type="entry name" value="HATPase_c"/>
    <property type="match status" value="1"/>
</dbReference>
<evidence type="ECO:0000256" key="9">
    <source>
        <dbReference type="ARBA" id="ARBA00022840"/>
    </source>
</evidence>
<dbReference type="InterPro" id="IPR004358">
    <property type="entry name" value="Sig_transdc_His_kin-like_C"/>
</dbReference>
<feature type="compositionally biased region" description="Polar residues" evidence="13">
    <location>
        <begin position="131"/>
        <end position="150"/>
    </location>
</feature>
<dbReference type="InterPro" id="IPR037006">
    <property type="entry name" value="CheA-like_homodim_sf"/>
</dbReference>
<dbReference type="InterPro" id="IPR036641">
    <property type="entry name" value="HPT_dom_sf"/>
</dbReference>
<dbReference type="Proteomes" id="UP001209681">
    <property type="component" value="Unassembled WGS sequence"/>
</dbReference>
<protein>
    <recommendedName>
        <fullName evidence="3">Chemotaxis protein CheA</fullName>
        <ecNumber evidence="2">2.7.13.3</ecNumber>
    </recommendedName>
</protein>
<dbReference type="EC" id="2.7.13.3" evidence="2"/>
<evidence type="ECO:0000313" key="17">
    <source>
        <dbReference type="EMBL" id="MCW7754421.1"/>
    </source>
</evidence>
<evidence type="ECO:0000256" key="6">
    <source>
        <dbReference type="ARBA" id="ARBA00022679"/>
    </source>
</evidence>
<dbReference type="InterPro" id="IPR036061">
    <property type="entry name" value="CheW-like_dom_sf"/>
</dbReference>
<dbReference type="InterPro" id="IPR036890">
    <property type="entry name" value="HATPase_C_sf"/>
</dbReference>
<dbReference type="PROSITE" id="PS50851">
    <property type="entry name" value="CHEW"/>
    <property type="match status" value="1"/>
</dbReference>
<evidence type="ECO:0000259" key="16">
    <source>
        <dbReference type="PROSITE" id="PS50894"/>
    </source>
</evidence>
<name>A0ABT3NAD1_9BACT</name>
<evidence type="ECO:0000256" key="2">
    <source>
        <dbReference type="ARBA" id="ARBA00012438"/>
    </source>
</evidence>
<dbReference type="SUPFAM" id="SSF55874">
    <property type="entry name" value="ATPase domain of HSP90 chaperone/DNA topoisomerase II/histidine kinase"/>
    <property type="match status" value="1"/>
</dbReference>
<dbReference type="SMART" id="SM01231">
    <property type="entry name" value="H-kinase_dim"/>
    <property type="match status" value="1"/>
</dbReference>
<evidence type="ECO:0000256" key="5">
    <source>
        <dbReference type="ARBA" id="ARBA00022553"/>
    </source>
</evidence>
<dbReference type="SMART" id="SM00387">
    <property type="entry name" value="HATPase_c"/>
    <property type="match status" value="1"/>
</dbReference>
<keyword evidence="7" id="KW-0547">Nucleotide-binding</keyword>
<dbReference type="Gene3D" id="3.30.565.10">
    <property type="entry name" value="Histidine kinase-like ATPase, C-terminal domain"/>
    <property type="match status" value="1"/>
</dbReference>
<feature type="domain" description="Histidine kinase" evidence="14">
    <location>
        <begin position="201"/>
        <end position="402"/>
    </location>
</feature>
<dbReference type="InterPro" id="IPR036097">
    <property type="entry name" value="HisK_dim/P_sf"/>
</dbReference>
<feature type="domain" description="CheW-like" evidence="15">
    <location>
        <begin position="404"/>
        <end position="539"/>
    </location>
</feature>
<accession>A0ABT3NAD1</accession>
<evidence type="ECO:0000256" key="8">
    <source>
        <dbReference type="ARBA" id="ARBA00022777"/>
    </source>
</evidence>
<dbReference type="InterPro" id="IPR003594">
    <property type="entry name" value="HATPase_dom"/>
</dbReference>
<reference evidence="17 18" key="1">
    <citation type="submission" date="2022-11" db="EMBL/GenBank/DDBJ databases">
        <title>Desulfobotulus tamanensis H1 sp. nov. - anaerobic, alkaliphilic, sulphate reducing bacterium isolated from terrestrial mud volcano.</title>
        <authorList>
            <person name="Frolova A."/>
            <person name="Merkel A.Y."/>
            <person name="Slobodkin A.I."/>
        </authorList>
    </citation>
    <scope>NUCLEOTIDE SEQUENCE [LARGE SCALE GENOMIC DNA]</scope>
    <source>
        <strain evidence="17 18">H1</strain>
    </source>
</reference>
<dbReference type="PANTHER" id="PTHR43395:SF10">
    <property type="entry name" value="CHEMOTAXIS PROTEIN CHEA"/>
    <property type="match status" value="1"/>
</dbReference>
<dbReference type="PROSITE" id="PS50894">
    <property type="entry name" value="HPT"/>
    <property type="match status" value="1"/>
</dbReference>
<dbReference type="SUPFAM" id="SSF50341">
    <property type="entry name" value="CheW-like"/>
    <property type="match status" value="1"/>
</dbReference>
<comment type="function">
    <text evidence="11">Involved in the transmission of sensory signals from the chemoreceptors to the flagellar motors. CheA is autophosphorylated; it can transfer its phosphate group to either CheB or CheY.</text>
</comment>
<dbReference type="SMART" id="SM00260">
    <property type="entry name" value="CheW"/>
    <property type="match status" value="1"/>
</dbReference>
<dbReference type="PANTHER" id="PTHR43395">
    <property type="entry name" value="SENSOR HISTIDINE KINASE CHEA"/>
    <property type="match status" value="1"/>
</dbReference>
<comment type="catalytic activity">
    <reaction evidence="1">
        <text>ATP + protein L-histidine = ADP + protein N-phospho-L-histidine.</text>
        <dbReference type="EC" id="2.7.13.3"/>
    </reaction>
</comment>
<dbReference type="Gene3D" id="1.10.287.560">
    <property type="entry name" value="Histidine kinase CheA-like, homodimeric domain"/>
    <property type="match status" value="1"/>
</dbReference>
<feature type="modified residue" description="Phosphohistidine" evidence="12">
    <location>
        <position position="58"/>
    </location>
</feature>
<dbReference type="PROSITE" id="PS50109">
    <property type="entry name" value="HIS_KIN"/>
    <property type="match status" value="1"/>
</dbReference>
<evidence type="ECO:0000259" key="14">
    <source>
        <dbReference type="PROSITE" id="PS50109"/>
    </source>
</evidence>
<dbReference type="SUPFAM" id="SSF47384">
    <property type="entry name" value="Homodimeric domain of signal transducing histidine kinase"/>
    <property type="match status" value="1"/>
</dbReference>
<dbReference type="Pfam" id="PF01584">
    <property type="entry name" value="CheW"/>
    <property type="match status" value="1"/>
</dbReference>